<dbReference type="GO" id="GO:0008168">
    <property type="term" value="F:methyltransferase activity"/>
    <property type="evidence" value="ECO:0007669"/>
    <property type="project" value="UniProtKB-KW"/>
</dbReference>
<organism evidence="2 3">
    <name type="scientific">Conexibacter woesei (strain DSM 14684 / CCUG 47730 / CIP 108061 / JCM 11494 / NBRC 100937 / ID131577)</name>
    <dbReference type="NCBI Taxonomy" id="469383"/>
    <lineage>
        <taxon>Bacteria</taxon>
        <taxon>Bacillati</taxon>
        <taxon>Actinomycetota</taxon>
        <taxon>Thermoleophilia</taxon>
        <taxon>Solirubrobacterales</taxon>
        <taxon>Conexibacteraceae</taxon>
        <taxon>Conexibacter</taxon>
    </lineage>
</organism>
<evidence type="ECO:0000256" key="1">
    <source>
        <dbReference type="SAM" id="SignalP"/>
    </source>
</evidence>
<feature type="chain" id="PRO_5038826552" evidence="1">
    <location>
        <begin position="21"/>
        <end position="137"/>
    </location>
</feature>
<name>D3F1F6_CONWI</name>
<dbReference type="EMBL" id="CP001854">
    <property type="protein sequence ID" value="ADB52119.1"/>
    <property type="molecule type" value="Genomic_DNA"/>
</dbReference>
<reference evidence="2 3" key="1">
    <citation type="journal article" date="2010" name="Stand. Genomic Sci.">
        <title>Complete genome sequence of Conexibacter woesei type strain (ID131577).</title>
        <authorList>
            <person name="Pukall R."/>
            <person name="Lapidus A."/>
            <person name="Glavina Del Rio T."/>
            <person name="Copeland A."/>
            <person name="Tice H."/>
            <person name="Cheng J.-F."/>
            <person name="Lucas S."/>
            <person name="Chen F."/>
            <person name="Nolan M."/>
            <person name="Bruce D."/>
            <person name="Goodwin L."/>
            <person name="Pitluck S."/>
            <person name="Mavromatis K."/>
            <person name="Ivanova N."/>
            <person name="Ovchinnikova G."/>
            <person name="Pati A."/>
            <person name="Chen A."/>
            <person name="Palaniappan K."/>
            <person name="Land M."/>
            <person name="Hauser L."/>
            <person name="Chang Y.-J."/>
            <person name="Jeffries C.D."/>
            <person name="Chain P."/>
            <person name="Meincke L."/>
            <person name="Sims D."/>
            <person name="Brettin T."/>
            <person name="Detter J.C."/>
            <person name="Rohde M."/>
            <person name="Goeker M."/>
            <person name="Bristow J."/>
            <person name="Eisen J.A."/>
            <person name="Markowitz V."/>
            <person name="Kyrpides N.C."/>
            <person name="Klenk H.-P."/>
            <person name="Hugenholtz P."/>
        </authorList>
    </citation>
    <scope>NUCLEOTIDE SEQUENCE [LARGE SCALE GENOMIC DNA]</scope>
    <source>
        <strain evidence="3">DSM 14684 / CIP 108061 / JCM 11494 / NBRC 100937 / ID131577</strain>
    </source>
</reference>
<dbReference type="KEGG" id="cwo:Cwoe_3702"/>
<dbReference type="AlphaFoldDB" id="D3F1F6"/>
<keyword evidence="1" id="KW-0732">Signal</keyword>
<accession>D3F1F6</accession>
<sequence length="137" mass="14409" precursor="true">MRTALLTVAILLALAGHAAAGGPASAVRAASEAETHEIAVHVRQPRWTCFRGLVARRGGWAALRRLPGGGCPELPYAIVVREDRAEPAAGWRELRRFSARRAACTATRPRLSRALRAGLLGCGGSAASGYSADSSHQ</sequence>
<dbReference type="HOGENOM" id="CLU_1861803_0_0_11"/>
<reference evidence="3" key="2">
    <citation type="submission" date="2010-01" db="EMBL/GenBank/DDBJ databases">
        <title>The complete genome of Conexibacter woesei DSM 14684.</title>
        <authorList>
            <consortium name="US DOE Joint Genome Institute (JGI-PGF)"/>
            <person name="Lucas S."/>
            <person name="Copeland A."/>
            <person name="Lapidus A."/>
            <person name="Glavina del Rio T."/>
            <person name="Dalin E."/>
            <person name="Tice H."/>
            <person name="Bruce D."/>
            <person name="Goodwin L."/>
            <person name="Pitluck S."/>
            <person name="Kyrpides N."/>
            <person name="Mavromatis K."/>
            <person name="Ivanova N."/>
            <person name="Mikhailova N."/>
            <person name="Chertkov O."/>
            <person name="Brettin T."/>
            <person name="Detter J.C."/>
            <person name="Han C."/>
            <person name="Larimer F."/>
            <person name="Land M."/>
            <person name="Hauser L."/>
            <person name="Markowitz V."/>
            <person name="Cheng J.-F."/>
            <person name="Hugenholtz P."/>
            <person name="Woyke T."/>
            <person name="Wu D."/>
            <person name="Pukall R."/>
            <person name="Steenblock K."/>
            <person name="Schneider S."/>
            <person name="Klenk H.-P."/>
            <person name="Eisen J.A."/>
        </authorList>
    </citation>
    <scope>NUCLEOTIDE SEQUENCE [LARGE SCALE GENOMIC DNA]</scope>
    <source>
        <strain evidence="3">DSM 14684 / CIP 108061 / JCM 11494 / NBRC 100937 / ID131577</strain>
    </source>
</reference>
<keyword evidence="3" id="KW-1185">Reference proteome</keyword>
<evidence type="ECO:0000313" key="3">
    <source>
        <dbReference type="Proteomes" id="UP000008229"/>
    </source>
</evidence>
<gene>
    <name evidence="2" type="ordered locus">Cwoe_3702</name>
</gene>
<keyword evidence="2" id="KW-0489">Methyltransferase</keyword>
<dbReference type="Proteomes" id="UP000008229">
    <property type="component" value="Chromosome"/>
</dbReference>
<feature type="signal peptide" evidence="1">
    <location>
        <begin position="1"/>
        <end position="20"/>
    </location>
</feature>
<dbReference type="GO" id="GO:0032259">
    <property type="term" value="P:methylation"/>
    <property type="evidence" value="ECO:0007669"/>
    <property type="project" value="UniProtKB-KW"/>
</dbReference>
<dbReference type="RefSeq" id="WP_012935170.1">
    <property type="nucleotide sequence ID" value="NC_013739.1"/>
</dbReference>
<keyword evidence="2" id="KW-0808">Transferase</keyword>
<dbReference type="STRING" id="469383.Cwoe_3702"/>
<evidence type="ECO:0000313" key="2">
    <source>
        <dbReference type="EMBL" id="ADB52119.1"/>
    </source>
</evidence>
<proteinExistence type="predicted"/>
<protein>
    <submittedName>
        <fullName evidence="2">Histone-lysine N-methyltransferase</fullName>
    </submittedName>
</protein>